<organism evidence="4 5">
    <name type="scientific">Trichomonas vaginalis (strain ATCC PRA-98 / G3)</name>
    <dbReference type="NCBI Taxonomy" id="412133"/>
    <lineage>
        <taxon>Eukaryota</taxon>
        <taxon>Metamonada</taxon>
        <taxon>Parabasalia</taxon>
        <taxon>Trichomonadida</taxon>
        <taxon>Trichomonadidae</taxon>
        <taxon>Trichomonas</taxon>
    </lineage>
</organism>
<name>A2FE54_TRIV3</name>
<reference evidence="4" key="1">
    <citation type="submission" date="2006-10" db="EMBL/GenBank/DDBJ databases">
        <authorList>
            <person name="Amadeo P."/>
            <person name="Zhao Q."/>
            <person name="Wortman J."/>
            <person name="Fraser-Liggett C."/>
            <person name="Carlton J."/>
        </authorList>
    </citation>
    <scope>NUCLEOTIDE SEQUENCE</scope>
    <source>
        <strain evidence="4">G3</strain>
    </source>
</reference>
<evidence type="ECO:0000256" key="1">
    <source>
        <dbReference type="ARBA" id="ARBA00023054"/>
    </source>
</evidence>
<dbReference type="OrthoDB" id="10587515at2759"/>
<dbReference type="eggNOG" id="KOG1836">
    <property type="taxonomic scope" value="Eukaryota"/>
</dbReference>
<keyword evidence="1 2" id="KW-0175">Coiled coil</keyword>
<feature type="coiled-coil region" evidence="2">
    <location>
        <begin position="232"/>
        <end position="357"/>
    </location>
</feature>
<evidence type="ECO:0000313" key="4">
    <source>
        <dbReference type="EMBL" id="EAX96826.1"/>
    </source>
</evidence>
<dbReference type="GO" id="GO:0005856">
    <property type="term" value="C:cytoskeleton"/>
    <property type="evidence" value="ECO:0000318"/>
    <property type="project" value="GO_Central"/>
</dbReference>
<reference evidence="4" key="2">
    <citation type="journal article" date="2007" name="Science">
        <title>Draft genome sequence of the sexually transmitted pathogen Trichomonas vaginalis.</title>
        <authorList>
            <person name="Carlton J.M."/>
            <person name="Hirt R.P."/>
            <person name="Silva J.C."/>
            <person name="Delcher A.L."/>
            <person name="Schatz M."/>
            <person name="Zhao Q."/>
            <person name="Wortman J.R."/>
            <person name="Bidwell S.L."/>
            <person name="Alsmark U.C.M."/>
            <person name="Besteiro S."/>
            <person name="Sicheritz-Ponten T."/>
            <person name="Noel C.J."/>
            <person name="Dacks J.B."/>
            <person name="Foster P.G."/>
            <person name="Simillion C."/>
            <person name="Van de Peer Y."/>
            <person name="Miranda-Saavedra D."/>
            <person name="Barton G.J."/>
            <person name="Westrop G.D."/>
            <person name="Mueller S."/>
            <person name="Dessi D."/>
            <person name="Fiori P.L."/>
            <person name="Ren Q."/>
            <person name="Paulsen I."/>
            <person name="Zhang H."/>
            <person name="Bastida-Corcuera F.D."/>
            <person name="Simoes-Barbosa A."/>
            <person name="Brown M.T."/>
            <person name="Hayes R.D."/>
            <person name="Mukherjee M."/>
            <person name="Okumura C.Y."/>
            <person name="Schneider R."/>
            <person name="Smith A.J."/>
            <person name="Vanacova S."/>
            <person name="Villalvazo M."/>
            <person name="Haas B.J."/>
            <person name="Pertea M."/>
            <person name="Feldblyum T.V."/>
            <person name="Utterback T.R."/>
            <person name="Shu C.L."/>
            <person name="Osoegawa K."/>
            <person name="de Jong P.J."/>
            <person name="Hrdy I."/>
            <person name="Horvathova L."/>
            <person name="Zubacova Z."/>
            <person name="Dolezal P."/>
            <person name="Malik S.B."/>
            <person name="Logsdon J.M. Jr."/>
            <person name="Henze K."/>
            <person name="Gupta A."/>
            <person name="Wang C.C."/>
            <person name="Dunne R.L."/>
            <person name="Upcroft J.A."/>
            <person name="Upcroft P."/>
            <person name="White O."/>
            <person name="Salzberg S.L."/>
            <person name="Tang P."/>
            <person name="Chiu C.-H."/>
            <person name="Lee Y.-S."/>
            <person name="Embley T.M."/>
            <person name="Coombs G.H."/>
            <person name="Mottram J.C."/>
            <person name="Tachezy J."/>
            <person name="Fraser-Liggett C.M."/>
            <person name="Johnson P.J."/>
        </authorList>
    </citation>
    <scope>NUCLEOTIDE SEQUENCE [LARGE SCALE GENOMIC DNA]</scope>
    <source>
        <strain evidence="4">G3</strain>
    </source>
</reference>
<gene>
    <name evidence="4" type="ORF">TVAG_107130</name>
</gene>
<dbReference type="FunCoup" id="A2FE54">
    <property type="interactions" value="171"/>
</dbReference>
<feature type="coiled-coil region" evidence="2">
    <location>
        <begin position="491"/>
        <end position="581"/>
    </location>
</feature>
<dbReference type="Proteomes" id="UP000001542">
    <property type="component" value="Unassembled WGS sequence"/>
</dbReference>
<feature type="coiled-coil region" evidence="2">
    <location>
        <begin position="730"/>
        <end position="798"/>
    </location>
</feature>
<proteinExistence type="predicted"/>
<dbReference type="PANTHER" id="PTHR32083">
    <property type="entry name" value="CILIA AND FLAGELLA-ASSOCIATED PROTEIN 58-RELATED"/>
    <property type="match status" value="1"/>
</dbReference>
<dbReference type="VEuPathDB" id="TrichDB:TVAG_107130"/>
<feature type="coiled-coil region" evidence="2">
    <location>
        <begin position="113"/>
        <end position="175"/>
    </location>
</feature>
<accession>A2FE54</accession>
<dbReference type="EMBL" id="DS113742">
    <property type="protein sequence ID" value="EAX96826.1"/>
    <property type="molecule type" value="Genomic_DNA"/>
</dbReference>
<dbReference type="AlphaFoldDB" id="A2FE54"/>
<feature type="region of interest" description="Disordered" evidence="3">
    <location>
        <begin position="898"/>
        <end position="922"/>
    </location>
</feature>
<dbReference type="InParanoid" id="A2FE54"/>
<evidence type="ECO:0000256" key="3">
    <source>
        <dbReference type="SAM" id="MobiDB-lite"/>
    </source>
</evidence>
<keyword evidence="5" id="KW-1185">Reference proteome</keyword>
<evidence type="ECO:0000256" key="2">
    <source>
        <dbReference type="SAM" id="Coils"/>
    </source>
</evidence>
<dbReference type="RefSeq" id="XP_001309756.1">
    <property type="nucleotide sequence ID" value="XM_001309755.1"/>
</dbReference>
<dbReference type="PANTHER" id="PTHR32083:SF0">
    <property type="entry name" value="CILIA AND FLAGELLA-ASSOCIATED PROTEIN 58"/>
    <property type="match status" value="1"/>
</dbReference>
<dbReference type="SMR" id="A2FE54"/>
<sequence>MKGKTLISFETEGGVLEEAKAAFNSMAEVFTKEKSYQKYQYGIQKMFDFFKDDYDKNIKLLTMVQEMNAQIVFNATKINLIMKSTYSDSESLTKLKQDFDDATAMVQSIHKSEIRSKEILKTLREQLAQLTQQVQSGQAFNFGTQNSIFEISQDVKNLRNEKQKDHDELTKIQESIDAENIGMKSVTEAQATLENTLNKDTKTLSHVDKRLQTLTAENEETSNAIIELKPIVTDVSTKIENAKKTKNELTEKINVLKNTKTDVTNSFNTVRNEVKARKDRLSRRKEHLNEVLRFQSHKNTSIQAIKEQITDIDNEIEESKTALKESNDKNSELVTALEDEMKKADQIAEEKAKVRNQIKELRPKIVEAALKVSSEQNEKIVMNRQLSGAQASLAEVNQLQYEEKHAIQEIKNATQTLKSETATMKGSMQSDKDKIIQIFQEIDKTRTSTFKLQASINAMKDSELVAAEENERLMKEHANLMSKSNRQTDLSEQLRDERNNYARLLKIKEDENAELQQSINELEHQIQKYTTENQSLFNQTINSHFQTRDSNDKIDELNSEIQQYKTSIQKVERIISHLQAENTTLSYIINESNTDKILVQKETTALNKTVADLMELNKARTQQIEQLRSDIQTKTSFIHKCAAQYKEKLSELEELNDQLKKYKSSTEILEQKADKLNQLQYTHQKLSSQLVIEERKYITLIHELAIPRNVHRWQVMEAVDPGYVKNIRYRMQLTDKLDDAHRLLEKLQKERNDLKKDLGKKNADYDKSMTREQVKTYIERYKSDCDRMDQMMEEMSNQIKNQLKPLKNSDKQVLELRGRVNKRREAASSIKNEIYTESHSLGEPEPWFITEGIVAPAITGGGFVANLTPPEHNRKILSKSNHLTVGVAPILRNSRSNSMFTSARSTGRPYRSGKTILPPMPE</sequence>
<evidence type="ECO:0000313" key="5">
    <source>
        <dbReference type="Proteomes" id="UP000001542"/>
    </source>
</evidence>
<dbReference type="KEGG" id="tva:4754602"/>
<protein>
    <submittedName>
        <fullName evidence="4">Uncharacterized protein</fullName>
    </submittedName>
</protein>
<feature type="coiled-coil region" evidence="2">
    <location>
        <begin position="610"/>
        <end position="689"/>
    </location>
</feature>
<dbReference type="VEuPathDB" id="TrichDB:TVAGG3_0429880"/>
<dbReference type="Gene3D" id="1.10.287.1490">
    <property type="match status" value="1"/>
</dbReference>